<reference evidence="3" key="1">
    <citation type="journal article" date="2017" name="Nat. Ecol. Evol.">
        <title>Genome expansion and lineage-specific genetic innovations in the forest pathogenic fungi Armillaria.</title>
        <authorList>
            <person name="Sipos G."/>
            <person name="Prasanna A.N."/>
            <person name="Walter M.C."/>
            <person name="O'Connor E."/>
            <person name="Balint B."/>
            <person name="Krizsan K."/>
            <person name="Kiss B."/>
            <person name="Hess J."/>
            <person name="Varga T."/>
            <person name="Slot J."/>
            <person name="Riley R."/>
            <person name="Boka B."/>
            <person name="Rigling D."/>
            <person name="Barry K."/>
            <person name="Lee J."/>
            <person name="Mihaltcheva S."/>
            <person name="LaButti K."/>
            <person name="Lipzen A."/>
            <person name="Waldron R."/>
            <person name="Moloney N.M."/>
            <person name="Sperisen C."/>
            <person name="Kredics L."/>
            <person name="Vagvoelgyi C."/>
            <person name="Patrignani A."/>
            <person name="Fitzpatrick D."/>
            <person name="Nagy I."/>
            <person name="Doyle S."/>
            <person name="Anderson J.B."/>
            <person name="Grigoriev I.V."/>
            <person name="Gueldener U."/>
            <person name="Muensterkoetter M."/>
            <person name="Nagy L.G."/>
        </authorList>
    </citation>
    <scope>NUCLEOTIDE SEQUENCE [LARGE SCALE GENOMIC DNA]</scope>
    <source>
        <strain evidence="3">C18/9</strain>
    </source>
</reference>
<sequence>MLDGAYTFRKDTGDICGRVLSNNIAQDILHQGRRQGAKDYSLATLRYVVLKDYDVCNARSFVFLSFILTVRKVLAQKGRDNDLSTHRNRHKGKTFICFTRTVAHHCNHWQGNSEIALGDDPQRSRLRSDEPDLEFAERLAKQQPRQVHFTLHDTICARNSVRARERNKAACPKSRQLIMTLGAKSKERKSKLGTPSSLSTALRDNIKPIDESQDLGDYEEPQKLSKYSLV</sequence>
<dbReference type="AlphaFoldDB" id="A0A284RWN5"/>
<organism evidence="2 3">
    <name type="scientific">Armillaria ostoyae</name>
    <name type="common">Armillaria root rot fungus</name>
    <dbReference type="NCBI Taxonomy" id="47428"/>
    <lineage>
        <taxon>Eukaryota</taxon>
        <taxon>Fungi</taxon>
        <taxon>Dikarya</taxon>
        <taxon>Basidiomycota</taxon>
        <taxon>Agaricomycotina</taxon>
        <taxon>Agaricomycetes</taxon>
        <taxon>Agaricomycetidae</taxon>
        <taxon>Agaricales</taxon>
        <taxon>Marasmiineae</taxon>
        <taxon>Physalacriaceae</taxon>
        <taxon>Armillaria</taxon>
    </lineage>
</organism>
<name>A0A284RWN5_ARMOS</name>
<feature type="compositionally biased region" description="Polar residues" evidence="1">
    <location>
        <begin position="193"/>
        <end position="202"/>
    </location>
</feature>
<dbReference type="Proteomes" id="UP000219338">
    <property type="component" value="Unassembled WGS sequence"/>
</dbReference>
<protein>
    <submittedName>
        <fullName evidence="2">Uncharacterized protein</fullName>
    </submittedName>
</protein>
<feature type="region of interest" description="Disordered" evidence="1">
    <location>
        <begin position="183"/>
        <end position="230"/>
    </location>
</feature>
<proteinExistence type="predicted"/>
<accession>A0A284RWN5</accession>
<dbReference type="EMBL" id="FUEG01000019">
    <property type="protein sequence ID" value="SJL13152.1"/>
    <property type="molecule type" value="Genomic_DNA"/>
</dbReference>
<evidence type="ECO:0000313" key="3">
    <source>
        <dbReference type="Proteomes" id="UP000219338"/>
    </source>
</evidence>
<evidence type="ECO:0000256" key="1">
    <source>
        <dbReference type="SAM" id="MobiDB-lite"/>
    </source>
</evidence>
<keyword evidence="3" id="KW-1185">Reference proteome</keyword>
<gene>
    <name evidence="2" type="ORF">ARMOST_16590</name>
</gene>
<evidence type="ECO:0000313" key="2">
    <source>
        <dbReference type="EMBL" id="SJL13152.1"/>
    </source>
</evidence>